<dbReference type="Gene3D" id="2.60.40.10">
    <property type="entry name" value="Immunoglobulins"/>
    <property type="match status" value="11"/>
</dbReference>
<dbReference type="SUPFAM" id="SSF49478">
    <property type="entry name" value="Cna protein B-type domain"/>
    <property type="match status" value="11"/>
</dbReference>
<feature type="domain" description="SpaA-like prealbumin fold" evidence="11">
    <location>
        <begin position="1951"/>
        <end position="2032"/>
    </location>
</feature>
<dbReference type="PANTHER" id="PTHR36108:SF13">
    <property type="entry name" value="COLOSSIN-B-RELATED"/>
    <property type="match status" value="1"/>
</dbReference>
<feature type="domain" description="SDR-like Ig" evidence="12">
    <location>
        <begin position="273"/>
        <end position="355"/>
    </location>
</feature>
<feature type="domain" description="SpaA-like prealbumin fold" evidence="11">
    <location>
        <begin position="1763"/>
        <end position="1848"/>
    </location>
</feature>
<evidence type="ECO:0000256" key="6">
    <source>
        <dbReference type="ARBA" id="ARBA00023088"/>
    </source>
</evidence>
<feature type="domain" description="SpaA-like prealbumin fold" evidence="11">
    <location>
        <begin position="1196"/>
        <end position="1279"/>
    </location>
</feature>
<feature type="domain" description="Collagen binding" evidence="10">
    <location>
        <begin position="957"/>
        <end position="1079"/>
    </location>
</feature>
<evidence type="ECO:0000313" key="14">
    <source>
        <dbReference type="Proteomes" id="UP000823485"/>
    </source>
</evidence>
<feature type="region of interest" description="Disordered" evidence="7">
    <location>
        <begin position="2137"/>
        <end position="2172"/>
    </location>
</feature>
<feature type="chain" id="PRO_5046426815" evidence="9">
    <location>
        <begin position="22"/>
        <end position="2205"/>
    </location>
</feature>
<keyword evidence="8" id="KW-0812">Transmembrane</keyword>
<evidence type="ECO:0000256" key="8">
    <source>
        <dbReference type="SAM" id="Phobius"/>
    </source>
</evidence>
<proteinExistence type="inferred from homology"/>
<feature type="domain" description="SpaA-like prealbumin fold" evidence="11">
    <location>
        <begin position="2046"/>
        <end position="2135"/>
    </location>
</feature>
<dbReference type="InterPro" id="IPR041033">
    <property type="entry name" value="SpaA_PFL_dom_1"/>
</dbReference>
<sequence>MGKKIGHIALLFLLLSQTFLSGFSNSPEIKSAEKLEQDLISKVTLFDEEGKMMDSSHAVNKDDVVNIQFDWSYTEAVQVGETYTFAIPRELKVVREQQGSLLGTNGDIGSFQVKTDGTVALTFHDKVENRENAQGTLRIQAAFNQEILKGKDTASIEFVIQEIAHVLNVSFLADSAEENHDKTNAAPGSDREQKTEPTRVENENEANSKSNSKTAEASDITSSKATVRAQMNAGAASEITENILTSVSLRDEDGNIIHAEENPNYRPSLGSTVGIEYTWKLENNHGYGAGSTFTFQLPEIFKVYNDLENEPLIFGGINMGTFTVKTDGTITMVFNEEIKKHSNIEGSLKLWTEFREDWKGSVEQEIVFPIKDGDTISIPVHFQPKPGPEIDKKGIPNQAYNAESIEWTVDFNKQLKKIQNAVLRDPIQTGQRLQADSIKVYKLDVQLDGSVVQGDLMDPGEYAIEKIAGSDFLVRFKAKQIDSAYRVVFVTDITDQDGTKYKNEAVLTGDDVSLPASATVSVNRGKPISKKSTHYDQQTQTITWEILYNYNEKSISKKDAFLQDFFNKSQGLISDSFEVYKVTIGEDGNEAGTEKVESFSVTPTSTKNQNGFELTFKEDIDSAYKIIYKTKATDRVFDWENITNKVVTGEGKEGEGSRDIHQQILIKANYPNHPETDYEKKTTTWGISFNNDSHLMKNVKLKDVFSNKGLTFQPDTLRITNAEKTLVEGEDYHLIEEADGFTIEFVHDISIPHFIEYQTKFDYDARENGKKAFQNKATIIWQDKDGEEKHKDDTAEFDPDHYTKGNGFKNGSYNAVTKEITWNIGLNYNLKKVENALVTDYILGNQKLVKDSIEVYEMKLNGSANGVEKGAQLTLGEDFTIENVEDKNGNPGFKINFNGDIDTPYWITYKTSLQDQLIQKEYNNTAKLFNGDKEITSLDAKVSVAHGGEYTHKSGAQNGKVIDWKVNINFGQSKVSDATLTDDPSPNQILLENSFHLYGTKIAENGTVTKDPENELKRGEDYTLDIKTDDEGKQTFEIKFLNDIDKAYILEYQSYINARNGDEITNKTSFDGKQITTEVTDSEEKIAVKITGGSGSGSGETGSLEVTKVDASTGDALKGATFTLYDNEGNIAIRTLTTGEDGKAVFKNLLYNDYILKEDKAPDGYVVGIQDSKTVKIDSKENNQITVKNKKIVHAVELMKIDQETKETLAGAVFELQRKVGDKYQKVAELTTDEKGVIFKEELEPGDYQFIEIKAPSGYQLNPEPISFKIDEKQTEIVRKTAENQIVLGAVELTKVDQDDPETVLSGAIFQLRDEKGNILQEGLTTDKNGKLIVKDLRPGPYQFVEMKAPEHYGLDSSPIPFEIKKGQQEALQVIVDNELIPGSVELIKVDHDNKEMTLAGAEFELQDAAGKVLQTGLTTNEDGKLIVKDLKPGKYQFVETKAPKDYALDSKPLPFEIEKGQKEILLVTVENELAPGAVELTKVDKDNKALPLSGAEFTLQTADGIDLQAGLKTDQEGKLIVKGLKPGKYQLVETKAPEHYLLDSTPLAFEIVRGQKEMLKITAYNELIPGSVELIKVDKDRKDLSLSGAEFKLQTAEGTDLQEGLTTNAEGKLVVQNLKPGKYQFIETKAPDFYQLTAKPIPFEIGKSQKETLKVTAENEFIRGKVELTKFDKDNKNAPLHGVEFALQDASGKTLQEGLTTDKDGKVVIEDLKPGNYQFVETKPLFGYKSNNTPITFTIAKSKTEADVEWIKLTAENELVPGSVELTKVDGDNNKAPLADAEFELQDANGKTLQEGLMTNESGKLIVSNLKPGKYQFVETKAPFGYHLDPTPIAFTIEKGQTEAVNVIAQNALATGSVQLLKVDKDNDELTLEGAEFELQDANGKTLQSGLSTNKEGIIAVKDLKPGKYQFVETKAPFGYHLDPTPIAFTIEKGQTEAVNVIAQNDLATGSVQLLKVDKDNDELTLEGAEFELQDANGKTLQEGLMTNESGKLIVSNLKPGQYQLVETKAPEHYKLDASPLVFEIVKGQKEVLRLTAVNELTPGAVELTKIDKDDQALTLPGAEFELQDKAGRTLQAGLTTDKQGKIIVDSLKPGDYQFVETEAPKGYQKRTEPVPFTIEKGQEERLKIQVTNTKVPVDIGEQNDSDTPVRPDKPNNPIQHPEKQNSGTKLPNTATTIFQYAAAGLILLLVGITLTRFRRNRQE</sequence>
<dbReference type="Proteomes" id="UP000823485">
    <property type="component" value="Unassembled WGS sequence"/>
</dbReference>
<feature type="signal peptide" evidence="9">
    <location>
        <begin position="1"/>
        <end position="21"/>
    </location>
</feature>
<keyword evidence="4" id="KW-0964">Secreted</keyword>
<dbReference type="RefSeq" id="WP_205178705.1">
    <property type="nucleotide sequence ID" value="NZ_JAFBFH010000004.1"/>
</dbReference>
<dbReference type="InterPro" id="IPR011252">
    <property type="entry name" value="Fibrogen-bd_dom1"/>
</dbReference>
<accession>A0ABS2R3V0</accession>
<feature type="domain" description="SpaA-like prealbumin fold" evidence="11">
    <location>
        <begin position="1289"/>
        <end position="1371"/>
    </location>
</feature>
<feature type="domain" description="Collagen binding" evidence="10">
    <location>
        <begin position="389"/>
        <end position="512"/>
    </location>
</feature>
<feature type="domain" description="SpaA-like prealbumin fold" evidence="11">
    <location>
        <begin position="1665"/>
        <end position="1750"/>
    </location>
</feature>
<dbReference type="InterPro" id="IPR008966">
    <property type="entry name" value="Adhesion_dom_sf"/>
</dbReference>
<evidence type="ECO:0000259" key="11">
    <source>
        <dbReference type="Pfam" id="PF17802"/>
    </source>
</evidence>
<feature type="region of interest" description="Disordered" evidence="7">
    <location>
        <begin position="180"/>
        <end position="226"/>
    </location>
</feature>
<keyword evidence="6" id="KW-0572">Peptidoglycan-anchor</keyword>
<feature type="domain" description="SpaA-like prealbumin fold" evidence="11">
    <location>
        <begin position="1571"/>
        <end position="1660"/>
    </location>
</feature>
<dbReference type="InterPro" id="IPR008456">
    <property type="entry name" value="Collagen-bd_dom"/>
</dbReference>
<evidence type="ECO:0000256" key="2">
    <source>
        <dbReference type="ARBA" id="ARBA00007257"/>
    </source>
</evidence>
<dbReference type="InterPro" id="IPR041171">
    <property type="entry name" value="SDR_Ig"/>
</dbReference>
<gene>
    <name evidence="13" type="ORF">JOC94_000809</name>
</gene>
<organism evidence="13 14">
    <name type="scientific">Siminovitchia thermophila</name>
    <dbReference type="NCBI Taxonomy" id="1245522"/>
    <lineage>
        <taxon>Bacteria</taxon>
        <taxon>Bacillati</taxon>
        <taxon>Bacillota</taxon>
        <taxon>Bacilli</taxon>
        <taxon>Bacillales</taxon>
        <taxon>Bacillaceae</taxon>
        <taxon>Siminovitchia</taxon>
    </lineage>
</organism>
<keyword evidence="5 9" id="KW-0732">Signal</keyword>
<dbReference type="InterPro" id="IPR013783">
    <property type="entry name" value="Ig-like_fold"/>
</dbReference>
<dbReference type="SUPFAM" id="SSF49401">
    <property type="entry name" value="Bacterial adhesins"/>
    <property type="match status" value="7"/>
</dbReference>
<feature type="domain" description="SpaA-like prealbumin fold" evidence="11">
    <location>
        <begin position="1102"/>
        <end position="1191"/>
    </location>
</feature>
<evidence type="ECO:0000256" key="5">
    <source>
        <dbReference type="ARBA" id="ARBA00022729"/>
    </source>
</evidence>
<keyword evidence="14" id="KW-1185">Reference proteome</keyword>
<keyword evidence="8" id="KW-0472">Membrane</keyword>
<dbReference type="PANTHER" id="PTHR36108">
    <property type="entry name" value="COLOSSIN-B-RELATED"/>
    <property type="match status" value="1"/>
</dbReference>
<feature type="domain" description="SpaA-like prealbumin fold" evidence="11">
    <location>
        <begin position="1857"/>
        <end position="1942"/>
    </location>
</feature>
<feature type="transmembrane region" description="Helical" evidence="8">
    <location>
        <begin position="2179"/>
        <end position="2199"/>
    </location>
</feature>
<feature type="compositionally biased region" description="Basic and acidic residues" evidence="7">
    <location>
        <begin position="180"/>
        <end position="202"/>
    </location>
</feature>
<comment type="caution">
    <text evidence="13">The sequence shown here is derived from an EMBL/GenBank/DDBJ whole genome shotgun (WGS) entry which is preliminary data.</text>
</comment>
<evidence type="ECO:0000256" key="4">
    <source>
        <dbReference type="ARBA" id="ARBA00022525"/>
    </source>
</evidence>
<evidence type="ECO:0000313" key="13">
    <source>
        <dbReference type="EMBL" id="MBM7713839.1"/>
    </source>
</evidence>
<dbReference type="Pfam" id="PF05737">
    <property type="entry name" value="Collagen_bind"/>
    <property type="match status" value="4"/>
</dbReference>
<dbReference type="Gene3D" id="2.60.40.1280">
    <property type="match status" value="2"/>
</dbReference>
<keyword evidence="3" id="KW-0134">Cell wall</keyword>
<feature type="domain" description="SDR-like Ig" evidence="12">
    <location>
        <begin position="60"/>
        <end position="150"/>
    </location>
</feature>
<dbReference type="EMBL" id="JAFBFH010000004">
    <property type="protein sequence ID" value="MBM7713839.1"/>
    <property type="molecule type" value="Genomic_DNA"/>
</dbReference>
<feature type="domain" description="SpaA-like prealbumin fold" evidence="11">
    <location>
        <begin position="1383"/>
        <end position="1464"/>
    </location>
</feature>
<name>A0ABS2R3V0_9BACI</name>
<feature type="domain" description="SpaA-like prealbumin fold" evidence="11">
    <location>
        <begin position="1477"/>
        <end position="1562"/>
    </location>
</feature>
<dbReference type="Pfam" id="PF17961">
    <property type="entry name" value="Big_8"/>
    <property type="match status" value="2"/>
</dbReference>
<evidence type="ECO:0000256" key="3">
    <source>
        <dbReference type="ARBA" id="ARBA00022512"/>
    </source>
</evidence>
<comment type="subcellular location">
    <subcellularLocation>
        <location evidence="1">Secreted</location>
        <location evidence="1">Cell wall</location>
        <topology evidence="1">Peptidoglycan-anchor</topology>
    </subcellularLocation>
</comment>
<feature type="domain" description="Collagen binding" evidence="10">
    <location>
        <begin position="529"/>
        <end position="637"/>
    </location>
</feature>
<protein>
    <submittedName>
        <fullName evidence="13">Surface anchored protein</fullName>
    </submittedName>
</protein>
<dbReference type="Gene3D" id="2.60.40.740">
    <property type="match status" value="5"/>
</dbReference>
<dbReference type="Pfam" id="PF17802">
    <property type="entry name" value="SpaA"/>
    <property type="match status" value="11"/>
</dbReference>
<evidence type="ECO:0000256" key="1">
    <source>
        <dbReference type="ARBA" id="ARBA00004168"/>
    </source>
</evidence>
<keyword evidence="8" id="KW-1133">Transmembrane helix</keyword>
<evidence type="ECO:0000256" key="7">
    <source>
        <dbReference type="SAM" id="MobiDB-lite"/>
    </source>
</evidence>
<evidence type="ECO:0000256" key="9">
    <source>
        <dbReference type="SAM" id="SignalP"/>
    </source>
</evidence>
<evidence type="ECO:0000259" key="12">
    <source>
        <dbReference type="Pfam" id="PF17961"/>
    </source>
</evidence>
<comment type="similarity">
    <text evidence="2">Belongs to the serine-aspartate repeat-containing protein (SDr) family.</text>
</comment>
<feature type="domain" description="Collagen binding" evidence="10">
    <location>
        <begin position="807"/>
        <end position="932"/>
    </location>
</feature>
<reference evidence="13 14" key="1">
    <citation type="submission" date="2021-01" db="EMBL/GenBank/DDBJ databases">
        <title>Genomic Encyclopedia of Type Strains, Phase IV (KMG-IV): sequencing the most valuable type-strain genomes for metagenomic binning, comparative biology and taxonomic classification.</title>
        <authorList>
            <person name="Goeker M."/>
        </authorList>
    </citation>
    <scope>NUCLEOTIDE SEQUENCE [LARGE SCALE GENOMIC DNA]</scope>
    <source>
        <strain evidence="13 14">DSM 105453</strain>
    </source>
</reference>
<evidence type="ECO:0000259" key="10">
    <source>
        <dbReference type="Pfam" id="PF05737"/>
    </source>
</evidence>